<feature type="region of interest" description="Disordered" evidence="2">
    <location>
        <begin position="669"/>
        <end position="692"/>
    </location>
</feature>
<comment type="caution">
    <text evidence="3">The sequence shown here is derived from an EMBL/GenBank/DDBJ whole genome shotgun (WGS) entry which is preliminary data.</text>
</comment>
<evidence type="ECO:0000256" key="2">
    <source>
        <dbReference type="SAM" id="MobiDB-lite"/>
    </source>
</evidence>
<feature type="region of interest" description="Disordered" evidence="2">
    <location>
        <begin position="743"/>
        <end position="766"/>
    </location>
</feature>
<feature type="compositionally biased region" description="Low complexity" evidence="2">
    <location>
        <begin position="74"/>
        <end position="88"/>
    </location>
</feature>
<feature type="compositionally biased region" description="Basic and acidic residues" evidence="2">
    <location>
        <begin position="748"/>
        <end position="758"/>
    </location>
</feature>
<feature type="compositionally biased region" description="Polar residues" evidence="2">
    <location>
        <begin position="147"/>
        <end position="160"/>
    </location>
</feature>
<feature type="region of interest" description="Disordered" evidence="2">
    <location>
        <begin position="69"/>
        <end position="100"/>
    </location>
</feature>
<evidence type="ECO:0000313" key="4">
    <source>
        <dbReference type="Proteomes" id="UP000283509"/>
    </source>
</evidence>
<keyword evidence="4" id="KW-1185">Reference proteome</keyword>
<protein>
    <submittedName>
        <fullName evidence="3">Uncharacterized protein</fullName>
    </submittedName>
</protein>
<reference evidence="3 4" key="1">
    <citation type="submission" date="2018-04" db="EMBL/GenBank/DDBJ databases">
        <authorList>
            <person name="Zhang X."/>
            <person name="Yuan J."/>
            <person name="Li F."/>
            <person name="Xiang J."/>
        </authorList>
    </citation>
    <scope>NUCLEOTIDE SEQUENCE [LARGE SCALE GENOMIC DNA]</scope>
    <source>
        <tissue evidence="3">Muscle</tissue>
    </source>
</reference>
<gene>
    <name evidence="3" type="ORF">C7M84_022832</name>
</gene>
<feature type="region of interest" description="Disordered" evidence="2">
    <location>
        <begin position="494"/>
        <end position="529"/>
    </location>
</feature>
<feature type="region of interest" description="Disordered" evidence="2">
    <location>
        <begin position="601"/>
        <end position="622"/>
    </location>
</feature>
<feature type="coiled-coil region" evidence="1">
    <location>
        <begin position="41"/>
        <end position="68"/>
    </location>
</feature>
<accession>A0A3R7MJ14</accession>
<feature type="region of interest" description="Disordered" evidence="2">
    <location>
        <begin position="137"/>
        <end position="160"/>
    </location>
</feature>
<feature type="region of interest" description="Disordered" evidence="2">
    <location>
        <begin position="214"/>
        <end position="246"/>
    </location>
</feature>
<feature type="compositionally biased region" description="Polar residues" evidence="2">
    <location>
        <begin position="669"/>
        <end position="678"/>
    </location>
</feature>
<sequence>MPNYFLPDGSQAEEVDDTVSAAVSLVVGGARQGVVALCASVAHIMRERKRLQQRVAELEEQVTSLENSSSATISVTDCSTSQSQTTDTRSLHESPLSQRCGSAPPAFITSALKYAKNDNQNIVGSCSVDSSRCTEESKLGGIHQRGTGESRTSSVSMPETNSNFIRKNHFETSERKEAFHRGQSYASTRSLNIGGHLSSGNFVRRKYSTISLRRVRRRSTASKKAAGAAWSSNSINGSSSNLDQQNHGKSCIVTVAEIHREPPIQQCNNTENDAVKLLARTLTSVLQEQETMYPESQNETFVATTPVTDPSASQSQDFGELCAPHPLTGCECLVCMHLSSDPDCHLYALTTEEGALLPPGSRVLVRGDHVGTVLYLGHDKYPTKQMKSYFWPSQDPSENSKRQVISEESMETSIDIADDDVPPCVPVRPVGVTIRLWPPDAGQMFVPLSAVICQLDDDQDAVLNEVHDQEYEYMDEGSEDSTPSRTSITYEYPTEFPSLTSPSVHASAEESRPPALTFRGSNKSKDSCETPVRKVSLEGYFIRSPSISSCSSDSTRSLGDLSVYGLEYQEDGVSFEEGATPENSTQKGYLRQRNSCSSTVLSQTPCDPGIGSQENSSSGTSSLNATFIYRPVDEEGSCGPKDSGECASLYDTADSAISLTFMKRYKESLGSTEPSSMSDTDRDSPHFGDTWDSGCSVGRGRCKSDSSGQFSDVDSESSRFGSPWVKNLRDALDSVWARQQNSNYNRNYDSRNKSEPSRRKGKKTCGNHLDFFRNNRITKIYIDHGTTEHSQV</sequence>
<dbReference type="EMBL" id="QCYY01000610">
    <property type="protein sequence ID" value="ROT83990.1"/>
    <property type="molecule type" value="Genomic_DNA"/>
</dbReference>
<feature type="compositionally biased region" description="Low complexity" evidence="2">
    <location>
        <begin position="612"/>
        <end position="622"/>
    </location>
</feature>
<organism evidence="3 4">
    <name type="scientific">Penaeus vannamei</name>
    <name type="common">Whiteleg shrimp</name>
    <name type="synonym">Litopenaeus vannamei</name>
    <dbReference type="NCBI Taxonomy" id="6689"/>
    <lineage>
        <taxon>Eukaryota</taxon>
        <taxon>Metazoa</taxon>
        <taxon>Ecdysozoa</taxon>
        <taxon>Arthropoda</taxon>
        <taxon>Crustacea</taxon>
        <taxon>Multicrustacea</taxon>
        <taxon>Malacostraca</taxon>
        <taxon>Eumalacostraca</taxon>
        <taxon>Eucarida</taxon>
        <taxon>Decapoda</taxon>
        <taxon>Dendrobranchiata</taxon>
        <taxon>Penaeoidea</taxon>
        <taxon>Penaeidae</taxon>
        <taxon>Penaeus</taxon>
    </lineage>
</organism>
<dbReference type="OrthoDB" id="6358407at2759"/>
<name>A0A3R7MJ14_PENVA</name>
<keyword evidence="1" id="KW-0175">Coiled coil</keyword>
<dbReference type="Proteomes" id="UP000283509">
    <property type="component" value="Unassembled WGS sequence"/>
</dbReference>
<dbReference type="AlphaFoldDB" id="A0A3R7MJ14"/>
<evidence type="ECO:0000256" key="1">
    <source>
        <dbReference type="SAM" id="Coils"/>
    </source>
</evidence>
<evidence type="ECO:0000313" key="3">
    <source>
        <dbReference type="EMBL" id="ROT83990.1"/>
    </source>
</evidence>
<proteinExistence type="predicted"/>
<feature type="compositionally biased region" description="Low complexity" evidence="2">
    <location>
        <begin position="222"/>
        <end position="241"/>
    </location>
</feature>
<reference evidence="3 4" key="2">
    <citation type="submission" date="2019-01" db="EMBL/GenBank/DDBJ databases">
        <title>The decoding of complex shrimp genome reveals the adaptation for benthos swimmer, frequently molting mechanism and breeding impact on genome.</title>
        <authorList>
            <person name="Sun Y."/>
            <person name="Gao Y."/>
            <person name="Yu Y."/>
        </authorList>
    </citation>
    <scope>NUCLEOTIDE SEQUENCE [LARGE SCALE GENOMIC DNA]</scope>
    <source>
        <tissue evidence="3">Muscle</tissue>
    </source>
</reference>